<sequence>MLTVDPHPLLDLVAFTSTFPAPLGELPAPGWLQDLLKPGAAAPLQSDDAVRGAVRDLLRHGGYKPTGRGKPASEYLVRASGDGSLSTINAAVDACNAVSLHSGLPISVVDLDRAQAPFRVATAIQGDRYVFNASGQEIDLEGLLCLFDAAGPCANAVKDAQRTKTDGATRRTLTLLWGTKELAGRSASSFAWYRELLERLGATVEHPVP</sequence>
<evidence type="ECO:0000313" key="3">
    <source>
        <dbReference type="Proteomes" id="UP001516472"/>
    </source>
</evidence>
<dbReference type="Gene3D" id="3.50.40.10">
    <property type="entry name" value="Phenylalanyl-trna Synthetase, Chain B, domain 3"/>
    <property type="match status" value="1"/>
</dbReference>
<reference evidence="2 3" key="1">
    <citation type="submission" date="2020-02" db="EMBL/GenBank/DDBJ databases">
        <authorList>
            <person name="Babadi Z.K."/>
            <person name="Risdian C."/>
            <person name="Ebrahimipour G.H."/>
            <person name="Wink J."/>
        </authorList>
    </citation>
    <scope>NUCLEOTIDE SEQUENCE [LARGE SCALE GENOMIC DNA]</scope>
    <source>
        <strain evidence="2 3">ZKHCc1 1396</strain>
    </source>
</reference>
<dbReference type="RefSeq" id="WP_193346368.1">
    <property type="nucleotide sequence ID" value="NZ_JAAIYO010000001.1"/>
</dbReference>
<accession>A0ABR9PGB8</accession>
<dbReference type="PANTHER" id="PTHR39209">
    <property type="match status" value="1"/>
</dbReference>
<gene>
    <name evidence="2" type="ORF">G4177_02080</name>
</gene>
<proteinExistence type="predicted"/>
<dbReference type="SMART" id="SM00873">
    <property type="entry name" value="B3_4"/>
    <property type="match status" value="1"/>
</dbReference>
<evidence type="ECO:0000259" key="1">
    <source>
        <dbReference type="SMART" id="SM00873"/>
    </source>
</evidence>
<feature type="domain" description="B3/B4 tRNA-binding" evidence="1">
    <location>
        <begin position="53"/>
        <end position="202"/>
    </location>
</feature>
<dbReference type="PANTHER" id="PTHR39209:SF2">
    <property type="entry name" value="CYTOPLASMIC PROTEIN"/>
    <property type="match status" value="1"/>
</dbReference>
<keyword evidence="3" id="KW-1185">Reference proteome</keyword>
<dbReference type="Proteomes" id="UP001516472">
    <property type="component" value="Unassembled WGS sequence"/>
</dbReference>
<comment type="caution">
    <text evidence="2">The sequence shown here is derived from an EMBL/GenBank/DDBJ whole genome shotgun (WGS) entry which is preliminary data.</text>
</comment>
<organism evidence="2 3">
    <name type="scientific">Corallococcus soli</name>
    <dbReference type="NCBI Taxonomy" id="2710757"/>
    <lineage>
        <taxon>Bacteria</taxon>
        <taxon>Pseudomonadati</taxon>
        <taxon>Myxococcota</taxon>
        <taxon>Myxococcia</taxon>
        <taxon>Myxococcales</taxon>
        <taxon>Cystobacterineae</taxon>
        <taxon>Myxococcaceae</taxon>
        <taxon>Corallococcus</taxon>
    </lineage>
</organism>
<dbReference type="InterPro" id="IPR005146">
    <property type="entry name" value="B3/B4_tRNA-bd"/>
</dbReference>
<name>A0ABR9PGB8_9BACT</name>
<dbReference type="EMBL" id="JAAIYO010000001">
    <property type="protein sequence ID" value="MBE4746961.1"/>
    <property type="molecule type" value="Genomic_DNA"/>
</dbReference>
<protein>
    <recommendedName>
        <fullName evidence="1">B3/B4 tRNA-binding domain-containing protein</fullName>
    </recommendedName>
</protein>
<dbReference type="SUPFAM" id="SSF56037">
    <property type="entry name" value="PheT/TilS domain"/>
    <property type="match status" value="1"/>
</dbReference>
<evidence type="ECO:0000313" key="2">
    <source>
        <dbReference type="EMBL" id="MBE4746961.1"/>
    </source>
</evidence>
<dbReference type="InterPro" id="IPR020825">
    <property type="entry name" value="Phe-tRNA_synthase-like_B3/B4"/>
</dbReference>
<dbReference type="Pfam" id="PF03483">
    <property type="entry name" value="B3_4"/>
    <property type="match status" value="1"/>
</dbReference>